<dbReference type="EMBL" id="AGEJ01000008">
    <property type="protein sequence ID" value="EMD17260.1"/>
    <property type="molecule type" value="Genomic_DNA"/>
</dbReference>
<dbReference type="RefSeq" id="WP_004801607.1">
    <property type="nucleotide sequence ID" value="NZ_KB446646.1"/>
</dbReference>
<dbReference type="InterPro" id="IPR051454">
    <property type="entry name" value="RNA/ubiquinone_mod_enzymes"/>
</dbReference>
<dbReference type="OrthoDB" id="9807498at2"/>
<comment type="caution">
    <text evidence="1">The sequence shown here is derived from an EMBL/GenBank/DDBJ whole genome shotgun (WGS) entry which is preliminary data.</text>
</comment>
<dbReference type="STRING" id="999415.HMPREF9943_00413"/>
<sequence>MRLALHLTNKDYLYDFIVMGIEVYITAGDYGTFTLEHYSIAELKEINNQVNTLYVLVNGLYDEKELEELFNHIDDLAKIGVSGLLFQDMAVLRYVIKKKYSFNMMYAPHTLNTNPLTLETLKKLGISSAFVSKEIPLEEQLYIKRNTSLPLMIQGHGVMYMAASKRKLIRNYIQETDKELSDHLIINPRGQDYRCHIYEDNRGTCIYTENKLYTLDLFNIINVFDYLYIETLFMDPLEMIEVSHMYQECIHALETGKYNHDVKEYMPLLKNVSYPLDRGFLKDKTLYHIEDVKRRDNS</sequence>
<evidence type="ECO:0008006" key="3">
    <source>
        <dbReference type="Google" id="ProtNLM"/>
    </source>
</evidence>
<dbReference type="Proteomes" id="UP000011758">
    <property type="component" value="Unassembled WGS sequence"/>
</dbReference>
<evidence type="ECO:0000313" key="1">
    <source>
        <dbReference type="EMBL" id="EMD17260.1"/>
    </source>
</evidence>
<evidence type="ECO:0000313" key="2">
    <source>
        <dbReference type="Proteomes" id="UP000011758"/>
    </source>
</evidence>
<protein>
    <recommendedName>
        <fullName evidence="3">Peptidase U32 collagenase domain-containing protein</fullName>
    </recommendedName>
</protein>
<reference evidence="1 2" key="1">
    <citation type="submission" date="2013-02" db="EMBL/GenBank/DDBJ databases">
        <title>The Genome Sequence of Lactobacillus catenaformis F0143.</title>
        <authorList>
            <consortium name="The Broad Institute Genome Sequencing Platform"/>
            <person name="Earl A."/>
            <person name="Ward D."/>
            <person name="Feldgarden M."/>
            <person name="Gevers D."/>
            <person name="Izard J."/>
            <person name="Blanton J.M."/>
            <person name="Mathney J."/>
            <person name="Dewhirst F.E."/>
            <person name="Young S.K."/>
            <person name="Zeng Q."/>
            <person name="Gargeya S."/>
            <person name="Fitzgerald M."/>
            <person name="Haas B."/>
            <person name="Abouelleil A."/>
            <person name="Alvarado L."/>
            <person name="Arachchi H.M."/>
            <person name="Berlin A."/>
            <person name="Chapman S.B."/>
            <person name="Gearin G."/>
            <person name="Goldberg J."/>
            <person name="Griggs A."/>
            <person name="Gujja S."/>
            <person name="Hansen M."/>
            <person name="Heiman D."/>
            <person name="Howarth C."/>
            <person name="Larimer J."/>
            <person name="Lui A."/>
            <person name="MacDonald P.J.P."/>
            <person name="McCowen C."/>
            <person name="Montmayeur A."/>
            <person name="Murphy C."/>
            <person name="Neiman D."/>
            <person name="Pearson M."/>
            <person name="Priest M."/>
            <person name="Roberts A."/>
            <person name="Saif S."/>
            <person name="Shea T."/>
            <person name="Sisk P."/>
            <person name="Stolte C."/>
            <person name="Sykes S."/>
            <person name="Wortman J."/>
            <person name="Nusbaum C."/>
            <person name="Birren B."/>
        </authorList>
    </citation>
    <scope>NUCLEOTIDE SEQUENCE [LARGE SCALE GENOMIC DNA]</scope>
    <source>
        <strain evidence="1 2">OT 569</strain>
    </source>
</reference>
<dbReference type="InterPro" id="IPR001539">
    <property type="entry name" value="Peptidase_U32"/>
</dbReference>
<proteinExistence type="predicted"/>
<dbReference type="PANTHER" id="PTHR30217">
    <property type="entry name" value="PEPTIDASE U32 FAMILY"/>
    <property type="match status" value="1"/>
</dbReference>
<gene>
    <name evidence="1" type="ORF">HMPREF9943_00413</name>
</gene>
<name>M2Q2X8_9FIRM</name>
<dbReference type="AlphaFoldDB" id="M2Q2X8"/>
<keyword evidence="2" id="KW-1185">Reference proteome</keyword>
<accession>M2Q2X8</accession>
<dbReference type="Pfam" id="PF01136">
    <property type="entry name" value="Peptidase_U32"/>
    <property type="match status" value="1"/>
</dbReference>
<dbReference type="PANTHER" id="PTHR30217:SF7">
    <property type="entry name" value="TRNA HYDROXYLATION PROTEIN P2"/>
    <property type="match status" value="1"/>
</dbReference>
<dbReference type="eggNOG" id="COG0826">
    <property type="taxonomic scope" value="Bacteria"/>
</dbReference>
<dbReference type="BioCyc" id="ECAT999415-HMP:GTTI-423-MONOMER"/>
<organism evidence="1 2">
    <name type="scientific">Eggerthia catenaformis OT 569 = DSM 20559</name>
    <dbReference type="NCBI Taxonomy" id="999415"/>
    <lineage>
        <taxon>Bacteria</taxon>
        <taxon>Bacillati</taxon>
        <taxon>Bacillota</taxon>
        <taxon>Erysipelotrichia</taxon>
        <taxon>Erysipelotrichales</taxon>
        <taxon>Coprobacillaceae</taxon>
        <taxon>Eggerthia</taxon>
    </lineage>
</organism>